<dbReference type="Pfam" id="PF02311">
    <property type="entry name" value="AraC_binding"/>
    <property type="match status" value="1"/>
</dbReference>
<dbReference type="InterPro" id="IPR018060">
    <property type="entry name" value="HTH_AraC"/>
</dbReference>
<name>A0ABT3IMD1_9BACT</name>
<dbReference type="InterPro" id="IPR014710">
    <property type="entry name" value="RmlC-like_jellyroll"/>
</dbReference>
<evidence type="ECO:0000313" key="4">
    <source>
        <dbReference type="Proteomes" id="UP001207742"/>
    </source>
</evidence>
<protein>
    <submittedName>
        <fullName evidence="3">AraC family transcriptional regulator</fullName>
    </submittedName>
</protein>
<dbReference type="InterPro" id="IPR037923">
    <property type="entry name" value="HTH-like"/>
</dbReference>
<keyword evidence="4" id="KW-1185">Reference proteome</keyword>
<dbReference type="PANTHER" id="PTHR43280">
    <property type="entry name" value="ARAC-FAMILY TRANSCRIPTIONAL REGULATOR"/>
    <property type="match status" value="1"/>
</dbReference>
<sequence length="264" mass="30614">MKRYRQFAPVVMADFEVAEWQHPEHNHNHYELIYIKHGTGQHVINQQAVSYSQGDVFLLGPEEAHYFEVHTPTRFVYLKFTDAYLHQAGNSIIGGIQSLEYLIKSRETHQSRFHLSPEDQHTVDLLFNVLLALKQDIQRNESLIWIQLLAISSLLQRNMPALNSLHRSKEMQAVFCYIHKYIYQPDQLRAPVMAASFNMSGEYIGPYFKKHTGTTLRDYIRDYRNHLIKQRMASGQFSLKQIAAEFGLTDQSHVLKLLQPSGAA</sequence>
<dbReference type="InterPro" id="IPR003313">
    <property type="entry name" value="AraC-bd"/>
</dbReference>
<dbReference type="Gene3D" id="1.10.10.60">
    <property type="entry name" value="Homeodomain-like"/>
    <property type="match status" value="1"/>
</dbReference>
<reference evidence="3 4" key="1">
    <citation type="submission" date="2022-10" db="EMBL/GenBank/DDBJ databases">
        <title>Chitinophaga nivalis PC15 sp. nov., isolated from Pyeongchang county, South Korea.</title>
        <authorList>
            <person name="Trinh H.N."/>
        </authorList>
    </citation>
    <scope>NUCLEOTIDE SEQUENCE [LARGE SCALE GENOMIC DNA]</scope>
    <source>
        <strain evidence="3 4">PC14</strain>
    </source>
</reference>
<comment type="caution">
    <text evidence="3">The sequence shown here is derived from an EMBL/GenBank/DDBJ whole genome shotgun (WGS) entry which is preliminary data.</text>
</comment>
<dbReference type="RefSeq" id="WP_264731184.1">
    <property type="nucleotide sequence ID" value="NZ_JAPDNR010000001.1"/>
</dbReference>
<dbReference type="Pfam" id="PF12833">
    <property type="entry name" value="HTH_18"/>
    <property type="match status" value="1"/>
</dbReference>
<dbReference type="Proteomes" id="UP001207742">
    <property type="component" value="Unassembled WGS sequence"/>
</dbReference>
<evidence type="ECO:0000259" key="2">
    <source>
        <dbReference type="PROSITE" id="PS01124"/>
    </source>
</evidence>
<keyword evidence="1" id="KW-0238">DNA-binding</keyword>
<feature type="domain" description="HTH araC/xylS-type" evidence="2">
    <location>
        <begin position="172"/>
        <end position="264"/>
    </location>
</feature>
<dbReference type="EMBL" id="JAPDNS010000001">
    <property type="protein sequence ID" value="MCW3485115.1"/>
    <property type="molecule type" value="Genomic_DNA"/>
</dbReference>
<proteinExistence type="predicted"/>
<dbReference type="Gene3D" id="2.60.120.10">
    <property type="entry name" value="Jelly Rolls"/>
    <property type="match status" value="1"/>
</dbReference>
<dbReference type="PANTHER" id="PTHR43280:SF2">
    <property type="entry name" value="HTH-TYPE TRANSCRIPTIONAL REGULATOR EXSA"/>
    <property type="match status" value="1"/>
</dbReference>
<evidence type="ECO:0000313" key="3">
    <source>
        <dbReference type="EMBL" id="MCW3485115.1"/>
    </source>
</evidence>
<organism evidence="3 4">
    <name type="scientific">Chitinophaga nivalis</name>
    <dbReference type="NCBI Taxonomy" id="2991709"/>
    <lineage>
        <taxon>Bacteria</taxon>
        <taxon>Pseudomonadati</taxon>
        <taxon>Bacteroidota</taxon>
        <taxon>Chitinophagia</taxon>
        <taxon>Chitinophagales</taxon>
        <taxon>Chitinophagaceae</taxon>
        <taxon>Chitinophaga</taxon>
    </lineage>
</organism>
<evidence type="ECO:0000256" key="1">
    <source>
        <dbReference type="ARBA" id="ARBA00023125"/>
    </source>
</evidence>
<dbReference type="SMART" id="SM00342">
    <property type="entry name" value="HTH_ARAC"/>
    <property type="match status" value="1"/>
</dbReference>
<gene>
    <name evidence="3" type="ORF">OL497_14495</name>
</gene>
<dbReference type="PROSITE" id="PS01124">
    <property type="entry name" value="HTH_ARAC_FAMILY_2"/>
    <property type="match status" value="1"/>
</dbReference>
<dbReference type="SUPFAM" id="SSF51215">
    <property type="entry name" value="Regulatory protein AraC"/>
    <property type="match status" value="1"/>
</dbReference>
<accession>A0ABT3IMD1</accession>